<dbReference type="AlphaFoldDB" id="A0A5B7JRR0"/>
<organism evidence="1 2">
    <name type="scientific">Portunus trituberculatus</name>
    <name type="common">Swimming crab</name>
    <name type="synonym">Neptunus trituberculatus</name>
    <dbReference type="NCBI Taxonomy" id="210409"/>
    <lineage>
        <taxon>Eukaryota</taxon>
        <taxon>Metazoa</taxon>
        <taxon>Ecdysozoa</taxon>
        <taxon>Arthropoda</taxon>
        <taxon>Crustacea</taxon>
        <taxon>Multicrustacea</taxon>
        <taxon>Malacostraca</taxon>
        <taxon>Eumalacostraca</taxon>
        <taxon>Eucarida</taxon>
        <taxon>Decapoda</taxon>
        <taxon>Pleocyemata</taxon>
        <taxon>Brachyura</taxon>
        <taxon>Eubrachyura</taxon>
        <taxon>Portunoidea</taxon>
        <taxon>Portunidae</taxon>
        <taxon>Portuninae</taxon>
        <taxon>Portunus</taxon>
    </lineage>
</organism>
<dbReference type="Proteomes" id="UP000324222">
    <property type="component" value="Unassembled WGS sequence"/>
</dbReference>
<proteinExistence type="predicted"/>
<reference evidence="1 2" key="1">
    <citation type="submission" date="2019-05" db="EMBL/GenBank/DDBJ databases">
        <title>Another draft genome of Portunus trituberculatus and its Hox gene families provides insights of decapod evolution.</title>
        <authorList>
            <person name="Jeong J.-H."/>
            <person name="Song I."/>
            <person name="Kim S."/>
            <person name="Choi T."/>
            <person name="Kim D."/>
            <person name="Ryu S."/>
            <person name="Kim W."/>
        </authorList>
    </citation>
    <scope>NUCLEOTIDE SEQUENCE [LARGE SCALE GENOMIC DNA]</scope>
    <source>
        <tissue evidence="1">Muscle</tissue>
    </source>
</reference>
<protein>
    <submittedName>
        <fullName evidence="1">Uncharacterized protein</fullName>
    </submittedName>
</protein>
<comment type="caution">
    <text evidence="1">The sequence shown here is derived from an EMBL/GenBank/DDBJ whole genome shotgun (WGS) entry which is preliminary data.</text>
</comment>
<gene>
    <name evidence="1" type="ORF">E2C01_092570</name>
</gene>
<accession>A0A5B7JRR0</accession>
<evidence type="ECO:0000313" key="1">
    <source>
        <dbReference type="EMBL" id="MPC97265.1"/>
    </source>
</evidence>
<keyword evidence="2" id="KW-1185">Reference proteome</keyword>
<evidence type="ECO:0000313" key="2">
    <source>
        <dbReference type="Proteomes" id="UP000324222"/>
    </source>
</evidence>
<sequence>MFIEHAAIDTMFESQPWSSEVSPTYDPNQFVFGVERWRSRAATPVGKEGNHTLDKVSAVYSKLANVYLDCWTLRSGRQEQ</sequence>
<dbReference type="EMBL" id="VSRR010109223">
    <property type="protein sequence ID" value="MPC97265.1"/>
    <property type="molecule type" value="Genomic_DNA"/>
</dbReference>
<name>A0A5B7JRR0_PORTR</name>